<dbReference type="InterPro" id="IPR036249">
    <property type="entry name" value="Thioredoxin-like_sf"/>
</dbReference>
<evidence type="ECO:0000313" key="2">
    <source>
        <dbReference type="EMBL" id="QIR16608.1"/>
    </source>
</evidence>
<organism evidence="2 3">
    <name type="scientific">Shewanella aestuarii</name>
    <dbReference type="NCBI Taxonomy" id="1028752"/>
    <lineage>
        <taxon>Bacteria</taxon>
        <taxon>Pseudomonadati</taxon>
        <taxon>Pseudomonadota</taxon>
        <taxon>Gammaproteobacteria</taxon>
        <taxon>Alteromonadales</taxon>
        <taxon>Shewanellaceae</taxon>
        <taxon>Shewanella</taxon>
    </lineage>
</organism>
<gene>
    <name evidence="2" type="ORF">HBH39_19220</name>
</gene>
<protein>
    <recommendedName>
        <fullName evidence="4">Thioredoxin fold domain-containing protein</fullName>
    </recommendedName>
</protein>
<reference evidence="2 3" key="1">
    <citation type="submission" date="2020-03" db="EMBL/GenBank/DDBJ databases">
        <title>Complete genome sequence of Shewanella sp.</title>
        <authorList>
            <person name="Kim Y.-S."/>
            <person name="Kim S.-J."/>
            <person name="Jung H.-K."/>
            <person name="Kim K.-H."/>
        </authorList>
    </citation>
    <scope>NUCLEOTIDE SEQUENCE [LARGE SCALE GENOMIC DNA]</scope>
    <source>
        <strain evidence="2 3">PN3F2</strain>
        <plasmid evidence="2 3">pPN3F2_2</plasmid>
    </source>
</reference>
<accession>A0A6G9QQB2</accession>
<name>A0A6G9QQB2_9GAMM</name>
<evidence type="ECO:0000313" key="3">
    <source>
        <dbReference type="Proteomes" id="UP000502608"/>
    </source>
</evidence>
<dbReference type="EMBL" id="CP050315">
    <property type="protein sequence ID" value="QIR16608.1"/>
    <property type="molecule type" value="Genomic_DNA"/>
</dbReference>
<evidence type="ECO:0000256" key="1">
    <source>
        <dbReference type="SAM" id="MobiDB-lite"/>
    </source>
</evidence>
<dbReference type="AlphaFoldDB" id="A0A6G9QQB2"/>
<proteinExistence type="predicted"/>
<geneLocation type="plasmid" evidence="2 3">
    <name>pPN3F2_2</name>
</geneLocation>
<keyword evidence="3" id="KW-1185">Reference proteome</keyword>
<sequence>MWKETTVLPKTFSKNSAFIGLMGGLALSYLLVGSGTVVSCDSQETFSKKLFERFPSLIGEAYAFETPVCNVFAVKHGDSYAFFDNDLKVSIQGDMAVLQESGKKPVTIFGASKNSPASDVLTSYSESTYRLDANHGKYEIGYDDSVIASNPTSVKTPSTPSSKDVTEQVPGLPKSPSSHVGITNKAVNADLKNLDFSILPVYKAQNSRGALLTFVDTSCPACRRYTDNIADLNANGIDVYLAPFPRSGSDSSVGRKMLSYWCANYINNQSNTELIIKSFKGASLPAHSCDDELYQQKFNLFVDFGIRHLNKTTPVSFTNNGITIIANHPTDTFLSAFKFGDQMSAFVSSKSESQK</sequence>
<dbReference type="Proteomes" id="UP000502608">
    <property type="component" value="Plasmid pPN3F2_2"/>
</dbReference>
<dbReference type="KEGG" id="saes:HBH39_19220"/>
<feature type="region of interest" description="Disordered" evidence="1">
    <location>
        <begin position="149"/>
        <end position="179"/>
    </location>
</feature>
<evidence type="ECO:0008006" key="4">
    <source>
        <dbReference type="Google" id="ProtNLM"/>
    </source>
</evidence>
<keyword evidence="2" id="KW-0614">Plasmid</keyword>
<dbReference type="RefSeq" id="WP_167680436.1">
    <property type="nucleotide sequence ID" value="NZ_CP050315.1"/>
</dbReference>
<feature type="compositionally biased region" description="Low complexity" evidence="1">
    <location>
        <begin position="149"/>
        <end position="162"/>
    </location>
</feature>
<dbReference type="SUPFAM" id="SSF52833">
    <property type="entry name" value="Thioredoxin-like"/>
    <property type="match status" value="1"/>
</dbReference>
<dbReference type="Gene3D" id="3.40.30.10">
    <property type="entry name" value="Glutaredoxin"/>
    <property type="match status" value="1"/>
</dbReference>